<dbReference type="CDD" id="cd13225">
    <property type="entry name" value="PH-like_bacteria"/>
    <property type="match status" value="1"/>
</dbReference>
<dbReference type="InterPro" id="IPR012544">
    <property type="entry name" value="PHb"/>
</dbReference>
<name>A0A285QDB8_9SPHN</name>
<dbReference type="InterPro" id="IPR037063">
    <property type="entry name" value="PHb_sf"/>
</dbReference>
<organism evidence="2 3">
    <name type="scientific">Sphingomonas guangdongensis</name>
    <dbReference type="NCBI Taxonomy" id="1141890"/>
    <lineage>
        <taxon>Bacteria</taxon>
        <taxon>Pseudomonadati</taxon>
        <taxon>Pseudomonadota</taxon>
        <taxon>Alphaproteobacteria</taxon>
        <taxon>Sphingomonadales</taxon>
        <taxon>Sphingomonadaceae</taxon>
        <taxon>Sphingomonas</taxon>
    </lineage>
</organism>
<reference evidence="2 3" key="1">
    <citation type="submission" date="2017-07" db="EMBL/GenBank/DDBJ databases">
        <authorList>
            <person name="Sun Z.S."/>
            <person name="Albrecht U."/>
            <person name="Echele G."/>
            <person name="Lee C.C."/>
        </authorList>
    </citation>
    <scope>NUCLEOTIDE SEQUENCE [LARGE SCALE GENOMIC DNA]</scope>
    <source>
        <strain evidence="2 3">CGMCC 1.12672</strain>
    </source>
</reference>
<dbReference type="SUPFAM" id="SSF50729">
    <property type="entry name" value="PH domain-like"/>
    <property type="match status" value="1"/>
</dbReference>
<dbReference type="OrthoDB" id="3199551at2"/>
<protein>
    <submittedName>
        <fullName evidence="2">PH domain-containing protein</fullName>
    </submittedName>
</protein>
<dbReference type="Pfam" id="PF08000">
    <property type="entry name" value="bPH_1"/>
    <property type="match status" value="1"/>
</dbReference>
<proteinExistence type="predicted"/>
<dbReference type="Proteomes" id="UP000219494">
    <property type="component" value="Unassembled WGS sequence"/>
</dbReference>
<dbReference type="PANTHER" id="PTHR35796:SF3">
    <property type="entry name" value="BHLH DOMAIN-CONTAINING PROTEIN"/>
    <property type="match status" value="1"/>
</dbReference>
<dbReference type="EMBL" id="OBMI01000001">
    <property type="protein sequence ID" value="SOB79940.1"/>
    <property type="molecule type" value="Genomic_DNA"/>
</dbReference>
<dbReference type="RefSeq" id="WP_097062665.1">
    <property type="nucleotide sequence ID" value="NZ_OBMI01000001.1"/>
</dbReference>
<evidence type="ECO:0000259" key="1">
    <source>
        <dbReference type="Pfam" id="PF08000"/>
    </source>
</evidence>
<dbReference type="AlphaFoldDB" id="A0A285QDB8"/>
<feature type="domain" description="Bacterial Pleckstrin homology" evidence="1">
    <location>
        <begin position="4"/>
        <end position="117"/>
    </location>
</feature>
<gene>
    <name evidence="2" type="ORF">SAMN06297144_0809</name>
</gene>
<keyword evidence="3" id="KW-1185">Reference proteome</keyword>
<evidence type="ECO:0000313" key="3">
    <source>
        <dbReference type="Proteomes" id="UP000219494"/>
    </source>
</evidence>
<sequence>MGLFSSHEIDPAQVAEQFGSILLPGEQVQAAFRSIRDTVFLTDLRFVLVDVQGITGSKTSIQSVPYRSISRFAVETAGTLDLDSDLSICVPGSSSPITVKISRDADPQAIQRLLAERVLAAKR</sequence>
<dbReference type="PANTHER" id="PTHR35796">
    <property type="entry name" value="HYPOTHETICAL CYTOSOLIC PROTEIN"/>
    <property type="match status" value="1"/>
</dbReference>
<dbReference type="Gene3D" id="2.30.29.50">
    <property type="entry name" value="Bacterial Pleckstrin homology domain"/>
    <property type="match status" value="1"/>
</dbReference>
<accession>A0A285QDB8</accession>
<evidence type="ECO:0000313" key="2">
    <source>
        <dbReference type="EMBL" id="SOB79940.1"/>
    </source>
</evidence>